<feature type="transmembrane region" description="Helical" evidence="7">
    <location>
        <begin position="62"/>
        <end position="82"/>
    </location>
</feature>
<evidence type="ECO:0000313" key="9">
    <source>
        <dbReference type="Proteomes" id="UP000188604"/>
    </source>
</evidence>
<keyword evidence="7" id="KW-0813">Transport</keyword>
<feature type="transmembrane region" description="Helical" evidence="7">
    <location>
        <begin position="255"/>
        <end position="273"/>
    </location>
</feature>
<keyword evidence="6 7" id="KW-0472">Membrane</keyword>
<dbReference type="PANTHER" id="PTHR10590">
    <property type="entry name" value="SODIUM/NUCLEOSIDE COTRANSPORTER"/>
    <property type="match status" value="1"/>
</dbReference>
<dbReference type="InterPro" id="IPR008276">
    <property type="entry name" value="C_nuclsd_transpt"/>
</dbReference>
<feature type="transmembrane region" description="Helical" evidence="7">
    <location>
        <begin position="134"/>
        <end position="152"/>
    </location>
</feature>
<evidence type="ECO:0000313" key="8">
    <source>
        <dbReference type="EMBL" id="AQS87212.1"/>
    </source>
</evidence>
<comment type="similarity">
    <text evidence="2 7">Belongs to the concentrative nucleoside transporter (CNT) (TC 2.A.41) family.</text>
</comment>
<dbReference type="NCBIfam" id="TIGR00804">
    <property type="entry name" value="nupC"/>
    <property type="match status" value="1"/>
</dbReference>
<evidence type="ECO:0000256" key="7">
    <source>
        <dbReference type="RuleBase" id="RU362018"/>
    </source>
</evidence>
<protein>
    <recommendedName>
        <fullName evidence="7">Nucleoside permease</fullName>
    </recommendedName>
</protein>
<dbReference type="KEGG" id="nch:A0U93_03820"/>
<dbReference type="GO" id="GO:0005886">
    <property type="term" value="C:plasma membrane"/>
    <property type="evidence" value="ECO:0007669"/>
    <property type="project" value="UniProtKB-SubCell"/>
</dbReference>
<dbReference type="STRING" id="320497.A0U93_03820"/>
<evidence type="ECO:0000256" key="1">
    <source>
        <dbReference type="ARBA" id="ARBA00004651"/>
    </source>
</evidence>
<evidence type="ECO:0000256" key="3">
    <source>
        <dbReference type="ARBA" id="ARBA00022475"/>
    </source>
</evidence>
<proteinExistence type="inferred from homology"/>
<keyword evidence="9" id="KW-1185">Reference proteome</keyword>
<feature type="transmembrane region" description="Helical" evidence="7">
    <location>
        <begin position="30"/>
        <end position="50"/>
    </location>
</feature>
<dbReference type="InterPro" id="IPR011642">
    <property type="entry name" value="Gate_dom"/>
</dbReference>
<feature type="transmembrane region" description="Helical" evidence="7">
    <location>
        <begin position="94"/>
        <end position="114"/>
    </location>
</feature>
<reference evidence="8 9" key="1">
    <citation type="submission" date="2016-03" db="EMBL/GenBank/DDBJ databases">
        <title>Acetic acid bacteria sequencing.</title>
        <authorList>
            <person name="Brandt J."/>
            <person name="Jakob F."/>
            <person name="Vogel R.F."/>
        </authorList>
    </citation>
    <scope>NUCLEOTIDE SEQUENCE [LARGE SCALE GENOMIC DNA]</scope>
    <source>
        <strain evidence="8 9">NBRC 101099</strain>
    </source>
</reference>
<organism evidence="8 9">
    <name type="scientific">Neoasaia chiangmaiensis</name>
    <dbReference type="NCBI Taxonomy" id="320497"/>
    <lineage>
        <taxon>Bacteria</taxon>
        <taxon>Pseudomonadati</taxon>
        <taxon>Pseudomonadota</taxon>
        <taxon>Alphaproteobacteria</taxon>
        <taxon>Acetobacterales</taxon>
        <taxon>Acetobacteraceae</taxon>
        <taxon>Neoasaia</taxon>
    </lineage>
</organism>
<accession>A0A1U9KN42</accession>
<comment type="subcellular location">
    <subcellularLocation>
        <location evidence="1">Cell membrane</location>
        <topology evidence="1">Multi-pass membrane protein</topology>
    </subcellularLocation>
</comment>
<feature type="transmembrane region" description="Helical" evidence="7">
    <location>
        <begin position="294"/>
        <end position="310"/>
    </location>
</feature>
<dbReference type="InterPro" id="IPR018270">
    <property type="entry name" value="C_nuclsd_transpt_met_bac"/>
</dbReference>
<evidence type="ECO:0000256" key="5">
    <source>
        <dbReference type="ARBA" id="ARBA00022989"/>
    </source>
</evidence>
<dbReference type="OrthoDB" id="9766455at2"/>
<evidence type="ECO:0000256" key="4">
    <source>
        <dbReference type="ARBA" id="ARBA00022692"/>
    </source>
</evidence>
<dbReference type="AlphaFoldDB" id="A0A1U9KN42"/>
<dbReference type="PANTHER" id="PTHR10590:SF4">
    <property type="entry name" value="SOLUTE CARRIER FAMILY 28 MEMBER 3"/>
    <property type="match status" value="1"/>
</dbReference>
<dbReference type="Pfam" id="PF07670">
    <property type="entry name" value="Gate"/>
    <property type="match status" value="1"/>
</dbReference>
<sequence length="410" mass="42489">MVWRGLLGIAVLMAIGVLFSRDRRAIDWRQIAPALAIQIGIGALALFVPWGRAAFEMLASGVGQVLSYGQAGAAFLFGGLVGPRMEALFGGEGFVFAFRVLPAIIYVSALMAVLYRWGAMQALARVIGGGLRRVLGTSALESFSAVLTIFLGQSEMPVALRPYLAEMTDAELFTIMTSGTASIAGSVLAGYAALGVPMAYLLAASFMAIPGGILFAKLLYPTPRVGTEGAMPKAELHSVTLFDAIAEGALSGARVAVAVGAVLVAFVGLIALLDGMLHGAGGWFGIANLSIQRALGIILSPVAWLIGVPWNDCVVAAGFLGQKVAFNEFVAYVGLSPVIHAHGLPPRTIAIISFALCGFSNLSSIGILIGAFGSIVPERRAEIARMAVRCVLGGSLSNAMSATIAGMFLA</sequence>
<keyword evidence="4 7" id="KW-0812">Transmembrane</keyword>
<keyword evidence="5 7" id="KW-1133">Transmembrane helix</keyword>
<keyword evidence="3" id="KW-1003">Cell membrane</keyword>
<dbReference type="GO" id="GO:0005337">
    <property type="term" value="F:nucleoside transmembrane transporter activity"/>
    <property type="evidence" value="ECO:0007669"/>
    <property type="project" value="InterPro"/>
</dbReference>
<dbReference type="InterPro" id="IPR011657">
    <property type="entry name" value="CNT_C_dom"/>
</dbReference>
<dbReference type="EMBL" id="CP014691">
    <property type="protein sequence ID" value="AQS87212.1"/>
    <property type="molecule type" value="Genomic_DNA"/>
</dbReference>
<dbReference type="GO" id="GO:0015293">
    <property type="term" value="F:symporter activity"/>
    <property type="evidence" value="ECO:0007669"/>
    <property type="project" value="TreeGrafter"/>
</dbReference>
<feature type="transmembrane region" description="Helical" evidence="7">
    <location>
        <begin position="349"/>
        <end position="375"/>
    </location>
</feature>
<dbReference type="Proteomes" id="UP000188604">
    <property type="component" value="Chromosome"/>
</dbReference>
<name>A0A1U9KN42_9PROT</name>
<dbReference type="Pfam" id="PF07662">
    <property type="entry name" value="Nucleos_tra2_C"/>
    <property type="match status" value="1"/>
</dbReference>
<dbReference type="RefSeq" id="WP_077806186.1">
    <property type="nucleotide sequence ID" value="NZ_BJXS01000008.1"/>
</dbReference>
<dbReference type="InterPro" id="IPR002668">
    <property type="entry name" value="CNT_N_dom"/>
</dbReference>
<evidence type="ECO:0000256" key="6">
    <source>
        <dbReference type="ARBA" id="ARBA00023136"/>
    </source>
</evidence>
<feature type="transmembrane region" description="Helical" evidence="7">
    <location>
        <begin position="387"/>
        <end position="409"/>
    </location>
</feature>
<evidence type="ECO:0000256" key="2">
    <source>
        <dbReference type="ARBA" id="ARBA00009033"/>
    </source>
</evidence>
<feature type="transmembrane region" description="Helical" evidence="7">
    <location>
        <begin position="172"/>
        <end position="194"/>
    </location>
</feature>
<dbReference type="Pfam" id="PF01773">
    <property type="entry name" value="Nucleos_tra2_N"/>
    <property type="match status" value="1"/>
</dbReference>
<gene>
    <name evidence="8" type="ORF">A0U93_03820</name>
</gene>
<feature type="transmembrane region" description="Helical" evidence="7">
    <location>
        <begin position="201"/>
        <end position="220"/>
    </location>
</feature>